<evidence type="ECO:0000313" key="2">
    <source>
        <dbReference type="EMBL" id="KZV52530.1"/>
    </source>
</evidence>
<feature type="compositionally biased region" description="Basic and acidic residues" evidence="1">
    <location>
        <begin position="88"/>
        <end position="113"/>
    </location>
</feature>
<organism evidence="2 3">
    <name type="scientific">Dorcoceras hygrometricum</name>
    <dbReference type="NCBI Taxonomy" id="472368"/>
    <lineage>
        <taxon>Eukaryota</taxon>
        <taxon>Viridiplantae</taxon>
        <taxon>Streptophyta</taxon>
        <taxon>Embryophyta</taxon>
        <taxon>Tracheophyta</taxon>
        <taxon>Spermatophyta</taxon>
        <taxon>Magnoliopsida</taxon>
        <taxon>eudicotyledons</taxon>
        <taxon>Gunneridae</taxon>
        <taxon>Pentapetalae</taxon>
        <taxon>asterids</taxon>
        <taxon>lamiids</taxon>
        <taxon>Lamiales</taxon>
        <taxon>Gesneriaceae</taxon>
        <taxon>Didymocarpoideae</taxon>
        <taxon>Trichosporeae</taxon>
        <taxon>Loxocarpinae</taxon>
        <taxon>Dorcoceras</taxon>
    </lineage>
</organism>
<keyword evidence="3" id="KW-1185">Reference proteome</keyword>
<gene>
    <name evidence="2" type="ORF">F511_31596</name>
</gene>
<dbReference type="EMBL" id="KQ991045">
    <property type="protein sequence ID" value="KZV52530.1"/>
    <property type="molecule type" value="Genomic_DNA"/>
</dbReference>
<name>A0A2Z7D0E1_9LAMI</name>
<evidence type="ECO:0000256" key="1">
    <source>
        <dbReference type="SAM" id="MobiDB-lite"/>
    </source>
</evidence>
<dbReference type="AlphaFoldDB" id="A0A2Z7D0E1"/>
<evidence type="ECO:0000313" key="3">
    <source>
        <dbReference type="Proteomes" id="UP000250235"/>
    </source>
</evidence>
<proteinExistence type="predicted"/>
<reference evidence="2 3" key="1">
    <citation type="journal article" date="2015" name="Proc. Natl. Acad. Sci. U.S.A.">
        <title>The resurrection genome of Boea hygrometrica: A blueprint for survival of dehydration.</title>
        <authorList>
            <person name="Xiao L."/>
            <person name="Yang G."/>
            <person name="Zhang L."/>
            <person name="Yang X."/>
            <person name="Zhao S."/>
            <person name="Ji Z."/>
            <person name="Zhou Q."/>
            <person name="Hu M."/>
            <person name="Wang Y."/>
            <person name="Chen M."/>
            <person name="Xu Y."/>
            <person name="Jin H."/>
            <person name="Xiao X."/>
            <person name="Hu G."/>
            <person name="Bao F."/>
            <person name="Hu Y."/>
            <person name="Wan P."/>
            <person name="Li L."/>
            <person name="Deng X."/>
            <person name="Kuang T."/>
            <person name="Xiang C."/>
            <person name="Zhu J.K."/>
            <person name="Oliver M.J."/>
            <person name="He Y."/>
        </authorList>
    </citation>
    <scope>NUCLEOTIDE SEQUENCE [LARGE SCALE GENOMIC DNA]</scope>
    <source>
        <strain evidence="3">cv. XS01</strain>
    </source>
</reference>
<feature type="region of interest" description="Disordered" evidence="1">
    <location>
        <begin position="55"/>
        <end position="121"/>
    </location>
</feature>
<sequence>MLTWIPDVGVLARIQLLRVISCWYLSCGDQQRALRNFEATTFVFRNQLLIYQPVGWKPAGNGAKLEPQSSSKSRKEQHKLSCRQNVRPRAEVAPESQLKNENKEAGEEKERALQELTKQPA</sequence>
<accession>A0A2Z7D0E1</accession>
<protein>
    <submittedName>
        <fullName evidence="2">Uncharacterized protein</fullName>
    </submittedName>
</protein>
<dbReference type="Proteomes" id="UP000250235">
    <property type="component" value="Unassembled WGS sequence"/>
</dbReference>